<protein>
    <submittedName>
        <fullName evidence="2">Uncharacterized protein</fullName>
    </submittedName>
</protein>
<evidence type="ECO:0000313" key="2">
    <source>
        <dbReference type="EMBL" id="MBO0939538.1"/>
    </source>
</evidence>
<feature type="transmembrane region" description="Helical" evidence="1">
    <location>
        <begin position="149"/>
        <end position="168"/>
    </location>
</feature>
<feature type="transmembrane region" description="Helical" evidence="1">
    <location>
        <begin position="220"/>
        <end position="244"/>
    </location>
</feature>
<feature type="transmembrane region" description="Helical" evidence="1">
    <location>
        <begin position="96"/>
        <end position="115"/>
    </location>
</feature>
<sequence>MPRASKTAATAMRSAMAGVAQECVSHDTMFDQLISLLAKYPVVTLGHIMLLLPVVFGILRREYLNSVLVFVVIYFAIHFIEQCLLLYYVIYDKKTIGVQKGFLIFYTIIIARLFYISYRNSVKLRRIGLITCLLIGIVLLIDFQYNSFAFIGATLFRLLLIVFSLTYFNKILSENRVLRTIYHPMFWISSGFLIYGMGTFMTSLFTDYLLDATKTSDQTYGLFLTMAELLGIIQCVLVATGMWVSKFDQKNYINQR</sequence>
<feature type="transmembrane region" description="Helical" evidence="1">
    <location>
        <begin position="66"/>
        <end position="90"/>
    </location>
</feature>
<feature type="transmembrane region" description="Helical" evidence="1">
    <location>
        <begin position="180"/>
        <end position="200"/>
    </location>
</feature>
<name>A0A939GKJ1_9BACT</name>
<dbReference type="RefSeq" id="WP_207367064.1">
    <property type="nucleotide sequence ID" value="NZ_JAFMYV010000015.1"/>
</dbReference>
<keyword evidence="3" id="KW-1185">Reference proteome</keyword>
<comment type="caution">
    <text evidence="2">The sequence shown here is derived from an EMBL/GenBank/DDBJ whole genome shotgun (WGS) entry which is preliminary data.</text>
</comment>
<gene>
    <name evidence="2" type="ORF">J2I47_23515</name>
</gene>
<organism evidence="2 3">
    <name type="scientific">Fibrella rubiginis</name>
    <dbReference type="NCBI Taxonomy" id="2817060"/>
    <lineage>
        <taxon>Bacteria</taxon>
        <taxon>Pseudomonadati</taxon>
        <taxon>Bacteroidota</taxon>
        <taxon>Cytophagia</taxon>
        <taxon>Cytophagales</taxon>
        <taxon>Spirosomataceae</taxon>
        <taxon>Fibrella</taxon>
    </lineage>
</organism>
<proteinExistence type="predicted"/>
<reference evidence="2" key="1">
    <citation type="submission" date="2021-03" db="EMBL/GenBank/DDBJ databases">
        <title>Fibrella sp. HMF5335 genome sequencing and assembly.</title>
        <authorList>
            <person name="Kang H."/>
            <person name="Kim H."/>
            <person name="Bae S."/>
            <person name="Joh K."/>
        </authorList>
    </citation>
    <scope>NUCLEOTIDE SEQUENCE</scope>
    <source>
        <strain evidence="2">HMF5335</strain>
    </source>
</reference>
<accession>A0A939GKJ1</accession>
<keyword evidence="1" id="KW-0812">Transmembrane</keyword>
<evidence type="ECO:0000256" key="1">
    <source>
        <dbReference type="SAM" id="Phobius"/>
    </source>
</evidence>
<dbReference type="Proteomes" id="UP000664034">
    <property type="component" value="Unassembled WGS sequence"/>
</dbReference>
<feature type="transmembrane region" description="Helical" evidence="1">
    <location>
        <begin position="127"/>
        <end position="143"/>
    </location>
</feature>
<keyword evidence="1" id="KW-1133">Transmembrane helix</keyword>
<keyword evidence="1" id="KW-0472">Membrane</keyword>
<dbReference type="EMBL" id="JAFMYV010000015">
    <property type="protein sequence ID" value="MBO0939538.1"/>
    <property type="molecule type" value="Genomic_DNA"/>
</dbReference>
<feature type="transmembrane region" description="Helical" evidence="1">
    <location>
        <begin position="40"/>
        <end position="59"/>
    </location>
</feature>
<dbReference type="AlphaFoldDB" id="A0A939GKJ1"/>
<evidence type="ECO:0000313" key="3">
    <source>
        <dbReference type="Proteomes" id="UP000664034"/>
    </source>
</evidence>